<dbReference type="GO" id="GO:0000155">
    <property type="term" value="F:phosphorelay sensor kinase activity"/>
    <property type="evidence" value="ECO:0007669"/>
    <property type="project" value="InterPro"/>
</dbReference>
<dbReference type="PROSITE" id="PS50109">
    <property type="entry name" value="HIS_KIN"/>
    <property type="match status" value="1"/>
</dbReference>
<dbReference type="PANTHER" id="PTHR43065:SF42">
    <property type="entry name" value="TWO-COMPONENT SENSOR PPRA"/>
    <property type="match status" value="1"/>
</dbReference>
<evidence type="ECO:0000259" key="4">
    <source>
        <dbReference type="PROSITE" id="PS50109"/>
    </source>
</evidence>
<dbReference type="EC" id="2.7.13.3" evidence="2"/>
<dbReference type="EMBL" id="CP031775">
    <property type="protein sequence ID" value="QDZ93239.2"/>
    <property type="molecule type" value="Genomic_DNA"/>
</dbReference>
<dbReference type="Gene3D" id="3.30.565.10">
    <property type="entry name" value="Histidine kinase-like ATPase, C-terminal domain"/>
    <property type="match status" value="1"/>
</dbReference>
<name>A0A5B8R723_9GAMM</name>
<dbReference type="CDD" id="cd00082">
    <property type="entry name" value="HisKA"/>
    <property type="match status" value="1"/>
</dbReference>
<dbReference type="InterPro" id="IPR003661">
    <property type="entry name" value="HisK_dim/P_dom"/>
</dbReference>
<gene>
    <name evidence="5" type="ORF">D0436_12535</name>
</gene>
<dbReference type="InterPro" id="IPR004358">
    <property type="entry name" value="Sig_transdc_His_kin-like_C"/>
</dbReference>
<dbReference type="SMART" id="SM00388">
    <property type="entry name" value="HisKA"/>
    <property type="match status" value="1"/>
</dbReference>
<comment type="catalytic activity">
    <reaction evidence="1">
        <text>ATP + protein L-histidine = ADP + protein N-phospho-L-histidine.</text>
        <dbReference type="EC" id="2.7.13.3"/>
    </reaction>
</comment>
<accession>A0A5B8R723</accession>
<feature type="domain" description="Histidine kinase" evidence="4">
    <location>
        <begin position="220"/>
        <end position="456"/>
    </location>
</feature>
<keyword evidence="5" id="KW-0808">Transferase</keyword>
<dbReference type="Proteomes" id="UP000321124">
    <property type="component" value="Chromosome"/>
</dbReference>
<proteinExistence type="predicted"/>
<evidence type="ECO:0000256" key="1">
    <source>
        <dbReference type="ARBA" id="ARBA00000085"/>
    </source>
</evidence>
<keyword evidence="5" id="KW-0418">Kinase</keyword>
<dbReference type="SMART" id="SM00387">
    <property type="entry name" value="HATPase_c"/>
    <property type="match status" value="1"/>
</dbReference>
<evidence type="ECO:0000256" key="3">
    <source>
        <dbReference type="ARBA" id="ARBA00022553"/>
    </source>
</evidence>
<dbReference type="PANTHER" id="PTHR43065">
    <property type="entry name" value="SENSOR HISTIDINE KINASE"/>
    <property type="match status" value="1"/>
</dbReference>
<sequence>MGRQMSNKNQQEVLLNQLKAENQKLQEFKKLNNLMLKTMQAFTENIDQSVPFSSLFSLIAQEVNPDIQLIITCNQQGDGVYVVASTNKELEGKDFILKNTEVNAKNIFDKSAVFNSQVKSAWPSILQEFSALASSAIIQPVKITNRCYAIVLLMNNANGFSAEASSVISNYSSFIASILTLMEYRHVSKERDNLFAQQKRMETSMARQGKLAAIGQLAAGVAHELNNPLGFIYSNLNTFKLYIEDIETFISNACKKSSDTDNLYNKSNLQFIIDDSKELLSESLEGARRARDIIKNLRNFSHPDETTISKVNILKLVEDAIKIANTQFKKQTKILIKSENQDFWIEGNITQLCQVILNLISNAHHSINHSNGLIEINIIRTASWINIEVIDNGNGIDKADIPHLFEPFFTTKEIGQGTGLGLPISRAIVEQHNGCLALDYTGSKGTKFIISLPEYTNASSN</sequence>
<dbReference type="InterPro" id="IPR005467">
    <property type="entry name" value="His_kinase_dom"/>
</dbReference>
<evidence type="ECO:0000256" key="2">
    <source>
        <dbReference type="ARBA" id="ARBA00012438"/>
    </source>
</evidence>
<dbReference type="KEGG" id="sdeo:D0436_12535"/>
<dbReference type="Pfam" id="PF02518">
    <property type="entry name" value="HATPase_c"/>
    <property type="match status" value="1"/>
</dbReference>
<dbReference type="InterPro" id="IPR036097">
    <property type="entry name" value="HisK_dim/P_sf"/>
</dbReference>
<dbReference type="PRINTS" id="PR00344">
    <property type="entry name" value="BCTRLSENSOR"/>
</dbReference>
<protein>
    <recommendedName>
        <fullName evidence="2">histidine kinase</fullName>
        <ecNumber evidence="2">2.7.13.3</ecNumber>
    </recommendedName>
</protein>
<dbReference type="InterPro" id="IPR036890">
    <property type="entry name" value="HATPase_C_sf"/>
</dbReference>
<dbReference type="RefSeq" id="WP_208658995.1">
    <property type="nucleotide sequence ID" value="NZ_CP031775.2"/>
</dbReference>
<organism evidence="5 6">
    <name type="scientific">Shewanella decolorationis</name>
    <dbReference type="NCBI Taxonomy" id="256839"/>
    <lineage>
        <taxon>Bacteria</taxon>
        <taxon>Pseudomonadati</taxon>
        <taxon>Pseudomonadota</taxon>
        <taxon>Gammaproteobacteria</taxon>
        <taxon>Alteromonadales</taxon>
        <taxon>Shewanellaceae</taxon>
        <taxon>Shewanella</taxon>
    </lineage>
</organism>
<dbReference type="Gene3D" id="1.10.287.130">
    <property type="match status" value="1"/>
</dbReference>
<dbReference type="AlphaFoldDB" id="A0A5B8R723"/>
<dbReference type="InterPro" id="IPR003594">
    <property type="entry name" value="HATPase_dom"/>
</dbReference>
<evidence type="ECO:0000313" key="5">
    <source>
        <dbReference type="EMBL" id="QDZ93239.2"/>
    </source>
</evidence>
<reference evidence="5 6" key="1">
    <citation type="journal article" date="2019" name="Ecotoxicol. Environ. Saf.">
        <title>Microbial characterization of heavy metal resistant bacterial strains isolated from an electroplating wastewater treatment plant.</title>
        <authorList>
            <person name="Cai X."/>
            <person name="Zheng X."/>
            <person name="Zhang D."/>
            <person name="Iqbal W."/>
            <person name="Liu C."/>
            <person name="Yang B."/>
            <person name="Zhao X."/>
            <person name="Lu X."/>
            <person name="Mao Y."/>
        </authorList>
    </citation>
    <scope>NUCLEOTIDE SEQUENCE [LARGE SCALE GENOMIC DNA]</scope>
    <source>
        <strain evidence="5 6">Ni1-3</strain>
    </source>
</reference>
<dbReference type="SUPFAM" id="SSF55874">
    <property type="entry name" value="ATPase domain of HSP90 chaperone/DNA topoisomerase II/histidine kinase"/>
    <property type="match status" value="1"/>
</dbReference>
<keyword evidence="3" id="KW-0597">Phosphoprotein</keyword>
<evidence type="ECO:0000313" key="6">
    <source>
        <dbReference type="Proteomes" id="UP000321124"/>
    </source>
</evidence>
<dbReference type="SUPFAM" id="SSF47384">
    <property type="entry name" value="Homodimeric domain of signal transducing histidine kinase"/>
    <property type="match status" value="1"/>
</dbReference>